<evidence type="ECO:0000313" key="2">
    <source>
        <dbReference type="Proteomes" id="UP000308836"/>
    </source>
</evidence>
<evidence type="ECO:0000313" key="1">
    <source>
        <dbReference type="EMBL" id="TGY67280.1"/>
    </source>
</evidence>
<dbReference type="EMBL" id="SRYG01000001">
    <property type="protein sequence ID" value="TGY67280.1"/>
    <property type="molecule type" value="Genomic_DNA"/>
</dbReference>
<sequence length="478" mass="51837">MEYDVLIIGAGVSGSAIARELSKTNLKTIVLEKEEDVCEGTSKANSGIVHAGYDAKPGTLKAKLNVRGSQMIPELAKTLHFEYENNGSLVLCFEEAGRATIEELYERGQKNGVPGLRILEKEEILAMEPSINDSIVCALYAPTAGIVCPFGMNIAMAENAADNGVEFVFDTPVTSIERDGDGWLVNGEYKTKMVVNAAGVFADDMHNLVSDETMKITARKGEYFLLDHGAASICSHTLFQLPTVLGKGVLIAPTTHGNILVGPTATDIEEKDGTNTTSDGYDHIRNSAAITMKEIPYYQVITSFAGLRATPEHGDFVIEETAPGFIDVAGIESPGLSSAPAIGEMVAEMIVDELKPGKNERYVEERKGFVRPKDLDREAWSALIAQDPRYGTIICRCETVTEGEIVDACSRSIPARSLDGVKRRVRAGMGRCQGGFCSPKVMEIIAREENIPFDSIQKANQNSRIITGKDKEGATYER</sequence>
<reference evidence="1" key="1">
    <citation type="submission" date="2019-04" db="EMBL/GenBank/DDBJ databases">
        <title>Microbes associate with the intestines of laboratory mice.</title>
        <authorList>
            <person name="Navarre W."/>
            <person name="Wong E."/>
            <person name="Huang K."/>
            <person name="Tropini C."/>
            <person name="Ng K."/>
            <person name="Yu B."/>
        </authorList>
    </citation>
    <scope>NUCLEOTIDE SEQUENCE</scope>
    <source>
        <strain evidence="1">NM09_H32</strain>
    </source>
</reference>
<accession>A0AC61RF84</accession>
<dbReference type="Proteomes" id="UP000308836">
    <property type="component" value="Unassembled WGS sequence"/>
</dbReference>
<gene>
    <name evidence="1" type="ORF">E5336_00450</name>
</gene>
<name>A0AC61RF84_9FIRM</name>
<comment type="caution">
    <text evidence="1">The sequence shown here is derived from an EMBL/GenBank/DDBJ whole genome shotgun (WGS) entry which is preliminary data.</text>
</comment>
<proteinExistence type="predicted"/>
<keyword evidence="2" id="KW-1185">Reference proteome</keyword>
<protein>
    <submittedName>
        <fullName evidence="1">FAD/NAD(P)-binding oxidoreductase</fullName>
    </submittedName>
</protein>
<organism evidence="1 2">
    <name type="scientific">Dubosiella muris</name>
    <dbReference type="NCBI Taxonomy" id="3038133"/>
    <lineage>
        <taxon>Bacteria</taxon>
        <taxon>Bacillati</taxon>
        <taxon>Bacillota</taxon>
        <taxon>Erysipelotrichia</taxon>
        <taxon>Erysipelotrichales</taxon>
        <taxon>Erysipelotrichaceae</taxon>
        <taxon>Dubosiella</taxon>
    </lineage>
</organism>